<proteinExistence type="predicted"/>
<evidence type="ECO:0000313" key="2">
    <source>
        <dbReference type="EMBL" id="KXK25790.1"/>
    </source>
</evidence>
<evidence type="ECO:0000313" key="3">
    <source>
        <dbReference type="Proteomes" id="UP000070457"/>
    </source>
</evidence>
<organism evidence="2 3">
    <name type="scientific">candidate division WS6 bacterium OLB20</name>
    <dbReference type="NCBI Taxonomy" id="1617426"/>
    <lineage>
        <taxon>Bacteria</taxon>
        <taxon>Candidatus Dojkabacteria</taxon>
    </lineage>
</organism>
<feature type="transmembrane region" description="Helical" evidence="1">
    <location>
        <begin position="40"/>
        <end position="59"/>
    </location>
</feature>
<dbReference type="AlphaFoldDB" id="A0A136LVV6"/>
<keyword evidence="1" id="KW-1133">Transmembrane helix</keyword>
<dbReference type="Proteomes" id="UP000070457">
    <property type="component" value="Unassembled WGS sequence"/>
</dbReference>
<sequence length="146" mass="15701">MNEETLMTIFSRLPDFTPRKGYEQVQAGQYVNTRPSLWQAIVWSAALQLILFSAVFVMLPAAPVSKAPAAIPVTVALSDGSLGDDSSYTLVDLKNNNRVINLEAGSDSQLAFSVSAGTYLLVVNRNELTVAAGTIVVSPQSSVFMF</sequence>
<keyword evidence="1" id="KW-0472">Membrane</keyword>
<protein>
    <submittedName>
        <fullName evidence="2">Uncharacterized protein</fullName>
    </submittedName>
</protein>
<comment type="caution">
    <text evidence="2">The sequence shown here is derived from an EMBL/GenBank/DDBJ whole genome shotgun (WGS) entry which is preliminary data.</text>
</comment>
<dbReference type="EMBL" id="JYNZ01000006">
    <property type="protein sequence ID" value="KXK25790.1"/>
    <property type="molecule type" value="Genomic_DNA"/>
</dbReference>
<dbReference type="STRING" id="1617426.TR69_WS6001001396"/>
<reference evidence="2 3" key="1">
    <citation type="submission" date="2015-02" db="EMBL/GenBank/DDBJ databases">
        <title>Improved understanding of the partial-nitritation anammox process through 23 genomes representing the majority of the microbial community.</title>
        <authorList>
            <person name="Speth D.R."/>
            <person name="In T Zandt M."/>
            <person name="Guerrero Cruz S."/>
            <person name="Jetten M.S."/>
            <person name="Dutilh B.E."/>
        </authorList>
    </citation>
    <scope>NUCLEOTIDE SEQUENCE [LARGE SCALE GENOMIC DNA]</scope>
    <source>
        <strain evidence="2">OLB20</strain>
    </source>
</reference>
<evidence type="ECO:0000256" key="1">
    <source>
        <dbReference type="SAM" id="Phobius"/>
    </source>
</evidence>
<keyword evidence="1" id="KW-0812">Transmembrane</keyword>
<name>A0A136LVV6_9BACT</name>
<gene>
    <name evidence="2" type="ORF">TR69_WS6001001396</name>
</gene>
<accession>A0A136LVV6</accession>